<dbReference type="Pfam" id="PF00501">
    <property type="entry name" value="AMP-binding"/>
    <property type="match status" value="1"/>
</dbReference>
<evidence type="ECO:0000256" key="11">
    <source>
        <dbReference type="ARBA" id="ARBA00024548"/>
    </source>
</evidence>
<comment type="catalytic activity">
    <reaction evidence="11">
        <text>(5Z,8Z,11Z,14Z)-eicosatetraenoate + ATP + CoA = (5Z,8Z,11Z,14Z)-eicosatetraenoyl-CoA + AMP + diphosphate</text>
        <dbReference type="Rhea" id="RHEA:19713"/>
        <dbReference type="ChEBI" id="CHEBI:30616"/>
        <dbReference type="ChEBI" id="CHEBI:32395"/>
        <dbReference type="ChEBI" id="CHEBI:33019"/>
        <dbReference type="ChEBI" id="CHEBI:57287"/>
        <dbReference type="ChEBI" id="CHEBI:57368"/>
        <dbReference type="ChEBI" id="CHEBI:456215"/>
        <dbReference type="EC" id="6.2.1.15"/>
    </reaction>
    <physiologicalReaction direction="left-to-right" evidence="11">
        <dbReference type="Rhea" id="RHEA:19714"/>
    </physiologicalReaction>
</comment>
<feature type="chain" id="PRO_5035741063" description="Long-chain-fatty-acid--CoA ligase" evidence="15">
    <location>
        <begin position="33"/>
        <end position="755"/>
    </location>
</feature>
<accession>A0A8S4B280</accession>
<evidence type="ECO:0000256" key="3">
    <source>
        <dbReference type="ARBA" id="ARBA00022741"/>
    </source>
</evidence>
<evidence type="ECO:0000256" key="8">
    <source>
        <dbReference type="ARBA" id="ARBA00024484"/>
    </source>
</evidence>
<evidence type="ECO:0000256" key="4">
    <source>
        <dbReference type="ARBA" id="ARBA00022832"/>
    </source>
</evidence>
<dbReference type="Gene3D" id="3.40.50.12780">
    <property type="entry name" value="N-terminal domain of ligase-like"/>
    <property type="match status" value="1"/>
</dbReference>
<evidence type="ECO:0000256" key="14">
    <source>
        <dbReference type="RuleBase" id="RU369030"/>
    </source>
</evidence>
<evidence type="ECO:0000256" key="7">
    <source>
        <dbReference type="ARBA" id="ARBA00024469"/>
    </source>
</evidence>
<proteinExistence type="inferred from homology"/>
<keyword evidence="15" id="KW-0732">Signal</keyword>
<dbReference type="CDD" id="cd05927">
    <property type="entry name" value="LC-FACS_euk"/>
    <property type="match status" value="1"/>
</dbReference>
<name>A0A8S4B280_9TELE</name>
<sequence length="755" mass="82674">MSAVLGANSSRWAGCTLVVLLASAVFPQGISSQPDPKLLSLIPPEQGKSARAAKKSSWLASRAKLLRKLGCTMDFIFQLLFSPLPAQAIVTLFAIGAATLFYLNSRPSPLRSPADLSCQSIGIKDGARKAALLEDNNNLTTCLFPDARTLYDVFQRGLRISGNGPCLGYRKPGRPYQWLKYKQVSERAERLGSGLLHKGLNPSPDTFVGIFAQNRPEWIISEQACYTYSMVTVPLYDTLGAEALVFIITQAELSTVICDNQKKAEALLQNCEKGQIPVLKHIVIMDPFSPELVERGVKCGVDIVSLEDMEELGKNNLQKPNPPKPEDLSIICFTSGTTGNPKGAMLTHENVVSDTSGVLKAFETSFVPSTQDISISFLPLAHMFERVVQTAAYGAGARVGFFQGDIRLLPDDMKTLKPTIFPVVPRLLNRVYDRVQSGAKTPFSKWLLNFAVERKYAEVKEGIIRKNSIWDKLIFNKVQASLGGNVRLMVTGAAPISPPVLNFLRAALGCQVFEAYGQTECAASCTITLPGDATSGHVGAPLSCNVVKLVDVEDMNYFASNGEGEVCIKGKNVFKGYLKDPEKTAEALDKDGWLHTGDVGKWLPSGVLKIIDRKKNIFKLAQGEYIAPEKIENVYVRSELVAQVFVHGDSLQSCLVAVVVPDAEALTDFSKNLGYRGSFEELCRNSDVKKAIISDMTKLGKEAGLKSFEQVRDVHVHPELFTVENGLLTPTLKAKRAELKVLFQQQIDNLYSGMQ</sequence>
<evidence type="ECO:0000313" key="18">
    <source>
        <dbReference type="Proteomes" id="UP000677803"/>
    </source>
</evidence>
<comment type="catalytic activity">
    <reaction evidence="7">
        <text>5-hydroxy-(6E,8Z,11Z,14Z)-eicosatetraenoate + ATP + CoA = 5-hydroxy-(6E,8Z,11Z,14Z)-eicosatetraenoyl-CoA + AMP + diphosphate</text>
        <dbReference type="Rhea" id="RHEA:52108"/>
        <dbReference type="ChEBI" id="CHEBI:30616"/>
        <dbReference type="ChEBI" id="CHEBI:33019"/>
        <dbReference type="ChEBI" id="CHEBI:57287"/>
        <dbReference type="ChEBI" id="CHEBI:65341"/>
        <dbReference type="ChEBI" id="CHEBI:136407"/>
        <dbReference type="ChEBI" id="CHEBI:456215"/>
    </reaction>
    <physiologicalReaction direction="left-to-right" evidence="7">
        <dbReference type="Rhea" id="RHEA:52109"/>
    </physiologicalReaction>
</comment>
<comment type="catalytic activity">
    <reaction evidence="10">
        <text>15-hydroxy-(5Z,8Z,11Z,13E)-eicosatetraenoate + ATP + CoA = 15-hydroxy-(5Z,8Z,11Z,13E)-eicosatetraenoyl-CoA + AMP + diphosphate</text>
        <dbReference type="Rhea" id="RHEA:52116"/>
        <dbReference type="ChEBI" id="CHEBI:30616"/>
        <dbReference type="ChEBI" id="CHEBI:33019"/>
        <dbReference type="ChEBI" id="CHEBI:57287"/>
        <dbReference type="ChEBI" id="CHEBI:78832"/>
        <dbReference type="ChEBI" id="CHEBI:136409"/>
        <dbReference type="ChEBI" id="CHEBI:456215"/>
    </reaction>
    <physiologicalReaction direction="left-to-right" evidence="10">
        <dbReference type="Rhea" id="RHEA:52117"/>
    </physiologicalReaction>
</comment>
<evidence type="ECO:0000256" key="10">
    <source>
        <dbReference type="ARBA" id="ARBA00024532"/>
    </source>
</evidence>
<comment type="catalytic activity">
    <reaction evidence="13">
        <text>hexadecanoate + ATP + CoA = hexadecanoyl-CoA + AMP + diphosphate</text>
        <dbReference type="Rhea" id="RHEA:30751"/>
        <dbReference type="ChEBI" id="CHEBI:7896"/>
        <dbReference type="ChEBI" id="CHEBI:30616"/>
        <dbReference type="ChEBI" id="CHEBI:33019"/>
        <dbReference type="ChEBI" id="CHEBI:57287"/>
        <dbReference type="ChEBI" id="CHEBI:57379"/>
        <dbReference type="ChEBI" id="CHEBI:456215"/>
    </reaction>
    <physiologicalReaction direction="left-to-right" evidence="13">
        <dbReference type="Rhea" id="RHEA:30752"/>
    </physiologicalReaction>
</comment>
<dbReference type="SUPFAM" id="SSF56801">
    <property type="entry name" value="Acetyl-CoA synthetase-like"/>
    <property type="match status" value="1"/>
</dbReference>
<organism evidence="17 18">
    <name type="scientific">Menidia menidia</name>
    <name type="common">Atlantic silverside</name>
    <dbReference type="NCBI Taxonomy" id="238744"/>
    <lineage>
        <taxon>Eukaryota</taxon>
        <taxon>Metazoa</taxon>
        <taxon>Chordata</taxon>
        <taxon>Craniata</taxon>
        <taxon>Vertebrata</taxon>
        <taxon>Euteleostomi</taxon>
        <taxon>Actinopterygii</taxon>
        <taxon>Neopterygii</taxon>
        <taxon>Teleostei</taxon>
        <taxon>Neoteleostei</taxon>
        <taxon>Acanthomorphata</taxon>
        <taxon>Ovalentaria</taxon>
        <taxon>Atherinomorphae</taxon>
        <taxon>Atheriniformes</taxon>
        <taxon>Atherinopsidae</taxon>
        <taxon>Menidiinae</taxon>
        <taxon>Menidia</taxon>
    </lineage>
</organism>
<gene>
    <name evidence="17" type="ORF">MMEN_LOCUS9338</name>
</gene>
<comment type="caution">
    <text evidence="17">The sequence shown here is derived from an EMBL/GenBank/DDBJ whole genome shotgun (WGS) entry which is preliminary data.</text>
</comment>
<evidence type="ECO:0000313" key="17">
    <source>
        <dbReference type="EMBL" id="CAG5903829.1"/>
    </source>
</evidence>
<keyword evidence="18" id="KW-1185">Reference proteome</keyword>
<dbReference type="InterPro" id="IPR045311">
    <property type="entry name" value="LC-FACS_euk"/>
</dbReference>
<comment type="catalytic activity">
    <reaction evidence="8">
        <text>a long-chain fatty acid + ATP + CoA = a long-chain fatty acyl-CoA + AMP + diphosphate</text>
        <dbReference type="Rhea" id="RHEA:15421"/>
        <dbReference type="ChEBI" id="CHEBI:30616"/>
        <dbReference type="ChEBI" id="CHEBI:33019"/>
        <dbReference type="ChEBI" id="CHEBI:57287"/>
        <dbReference type="ChEBI" id="CHEBI:57560"/>
        <dbReference type="ChEBI" id="CHEBI:83139"/>
        <dbReference type="ChEBI" id="CHEBI:456215"/>
        <dbReference type="EC" id="6.2.1.3"/>
    </reaction>
    <physiologicalReaction direction="left-to-right" evidence="8">
        <dbReference type="Rhea" id="RHEA:15422"/>
    </physiologicalReaction>
</comment>
<comment type="catalytic activity">
    <reaction evidence="12">
        <text>(E)-hexadec-2-enoate + ATP + CoA = (2E)-hexadecenoyl-CoA + AMP + diphosphate</text>
        <dbReference type="Rhea" id="RHEA:36139"/>
        <dbReference type="ChEBI" id="CHEBI:30616"/>
        <dbReference type="ChEBI" id="CHEBI:33019"/>
        <dbReference type="ChEBI" id="CHEBI:57287"/>
        <dbReference type="ChEBI" id="CHEBI:61526"/>
        <dbReference type="ChEBI" id="CHEBI:72745"/>
        <dbReference type="ChEBI" id="CHEBI:456215"/>
    </reaction>
    <physiologicalReaction direction="left-to-right" evidence="12">
        <dbReference type="Rhea" id="RHEA:36140"/>
    </physiologicalReaction>
</comment>
<dbReference type="OrthoDB" id="1700726at2759"/>
<comment type="catalytic activity">
    <reaction evidence="9">
        <text>12-hydroxy-(5Z,8Z,10E,14Z)-eicosatetraenoate + ATP + CoA = 12-hydroxy-(5Z,8Z,10E,14Z)-eicosatetraenoyl-CoA + AMP + diphosphate</text>
        <dbReference type="Rhea" id="RHEA:52112"/>
        <dbReference type="ChEBI" id="CHEBI:30616"/>
        <dbReference type="ChEBI" id="CHEBI:33019"/>
        <dbReference type="ChEBI" id="CHEBI:57287"/>
        <dbReference type="ChEBI" id="CHEBI:90718"/>
        <dbReference type="ChEBI" id="CHEBI:136408"/>
        <dbReference type="ChEBI" id="CHEBI:456215"/>
    </reaction>
    <physiologicalReaction direction="left-to-right" evidence="9">
        <dbReference type="Rhea" id="RHEA:52113"/>
    </physiologicalReaction>
</comment>
<dbReference type="EC" id="6.2.1.3" evidence="14"/>
<dbReference type="GO" id="GO:0005524">
    <property type="term" value="F:ATP binding"/>
    <property type="evidence" value="ECO:0007669"/>
    <property type="project" value="UniProtKB-KW"/>
</dbReference>
<evidence type="ECO:0000259" key="16">
    <source>
        <dbReference type="Pfam" id="PF00501"/>
    </source>
</evidence>
<keyword evidence="3 14" id="KW-0547">Nucleotide-binding</keyword>
<dbReference type="GO" id="GO:0005783">
    <property type="term" value="C:endoplasmic reticulum"/>
    <property type="evidence" value="ECO:0007669"/>
    <property type="project" value="TreeGrafter"/>
</dbReference>
<dbReference type="EMBL" id="CAJRST010010001">
    <property type="protein sequence ID" value="CAG5903829.1"/>
    <property type="molecule type" value="Genomic_DNA"/>
</dbReference>
<dbReference type="Proteomes" id="UP000677803">
    <property type="component" value="Unassembled WGS sequence"/>
</dbReference>
<dbReference type="InterPro" id="IPR000873">
    <property type="entry name" value="AMP-dep_synth/lig_dom"/>
</dbReference>
<keyword evidence="2 14" id="KW-0436">Ligase</keyword>
<evidence type="ECO:0000256" key="2">
    <source>
        <dbReference type="ARBA" id="ARBA00022598"/>
    </source>
</evidence>
<feature type="signal peptide" evidence="15">
    <location>
        <begin position="1"/>
        <end position="32"/>
    </location>
</feature>
<dbReference type="InterPro" id="IPR042099">
    <property type="entry name" value="ANL_N_sf"/>
</dbReference>
<evidence type="ECO:0000256" key="9">
    <source>
        <dbReference type="ARBA" id="ARBA00024495"/>
    </source>
</evidence>
<feature type="domain" description="AMP-dependent synthetase/ligase" evidence="16">
    <location>
        <begin position="175"/>
        <end position="578"/>
    </location>
</feature>
<evidence type="ECO:0000256" key="6">
    <source>
        <dbReference type="ARBA" id="ARBA00023098"/>
    </source>
</evidence>
<comment type="function">
    <text evidence="14">Catalyzes the conversion of long-chain fatty acids to their active form acyl-CoAs for both synthesis of cellular lipids, and degradation via beta-oxidation.</text>
</comment>
<dbReference type="AlphaFoldDB" id="A0A8S4B280"/>
<evidence type="ECO:0000256" key="15">
    <source>
        <dbReference type="SAM" id="SignalP"/>
    </source>
</evidence>
<dbReference type="PANTHER" id="PTHR43272">
    <property type="entry name" value="LONG-CHAIN-FATTY-ACID--COA LIGASE"/>
    <property type="match status" value="1"/>
</dbReference>
<comment type="similarity">
    <text evidence="1 14">Belongs to the ATP-dependent AMP-binding enzyme family.</text>
</comment>
<dbReference type="PANTHER" id="PTHR43272:SF107">
    <property type="entry name" value="LONG-CHAIN-FATTY-ACID--COA LIGASE 5"/>
    <property type="match status" value="1"/>
</dbReference>
<reference evidence="17" key="1">
    <citation type="submission" date="2021-05" db="EMBL/GenBank/DDBJ databases">
        <authorList>
            <person name="Tigano A."/>
        </authorList>
    </citation>
    <scope>NUCLEOTIDE SEQUENCE</scope>
</reference>
<dbReference type="PROSITE" id="PS00455">
    <property type="entry name" value="AMP_BINDING"/>
    <property type="match status" value="1"/>
</dbReference>
<protein>
    <recommendedName>
        <fullName evidence="14">Long-chain-fatty-acid--CoA ligase</fullName>
        <ecNumber evidence="14">6.2.1.3</ecNumber>
    </recommendedName>
</protein>
<evidence type="ECO:0000256" key="13">
    <source>
        <dbReference type="ARBA" id="ARBA00049139"/>
    </source>
</evidence>
<dbReference type="GO" id="GO:0010747">
    <property type="term" value="P:positive regulation of long-chain fatty acid import across plasma membrane"/>
    <property type="evidence" value="ECO:0007669"/>
    <property type="project" value="TreeGrafter"/>
</dbReference>
<keyword evidence="5 14" id="KW-0067">ATP-binding</keyword>
<dbReference type="GO" id="GO:0016020">
    <property type="term" value="C:membrane"/>
    <property type="evidence" value="ECO:0007669"/>
    <property type="project" value="TreeGrafter"/>
</dbReference>
<evidence type="ECO:0000256" key="5">
    <source>
        <dbReference type="ARBA" id="ARBA00022840"/>
    </source>
</evidence>
<evidence type="ECO:0000256" key="12">
    <source>
        <dbReference type="ARBA" id="ARBA00024565"/>
    </source>
</evidence>
<dbReference type="GO" id="GO:0005739">
    <property type="term" value="C:mitochondrion"/>
    <property type="evidence" value="ECO:0007669"/>
    <property type="project" value="TreeGrafter"/>
</dbReference>
<keyword evidence="4 14" id="KW-0276">Fatty acid metabolism</keyword>
<evidence type="ECO:0000256" key="1">
    <source>
        <dbReference type="ARBA" id="ARBA00006432"/>
    </source>
</evidence>
<dbReference type="GO" id="GO:0035338">
    <property type="term" value="P:long-chain fatty-acyl-CoA biosynthetic process"/>
    <property type="evidence" value="ECO:0007669"/>
    <property type="project" value="TreeGrafter"/>
</dbReference>
<dbReference type="GO" id="GO:0047676">
    <property type="term" value="F:arachidonate-CoA ligase activity"/>
    <property type="evidence" value="ECO:0007669"/>
    <property type="project" value="UniProtKB-EC"/>
</dbReference>
<dbReference type="InterPro" id="IPR020845">
    <property type="entry name" value="AMP-binding_CS"/>
</dbReference>
<keyword evidence="6 14" id="KW-0443">Lipid metabolism</keyword>